<gene>
    <name evidence="7" type="ORF">R1flu_019051</name>
</gene>
<dbReference type="EMBL" id="JBHFFA010000001">
    <property type="protein sequence ID" value="KAL2650923.1"/>
    <property type="molecule type" value="Genomic_DNA"/>
</dbReference>
<dbReference type="Proteomes" id="UP001605036">
    <property type="component" value="Unassembled WGS sequence"/>
</dbReference>
<feature type="signal peptide" evidence="6">
    <location>
        <begin position="1"/>
        <end position="31"/>
    </location>
</feature>
<evidence type="ECO:0000313" key="8">
    <source>
        <dbReference type="Proteomes" id="UP001605036"/>
    </source>
</evidence>
<sequence>MEGRFQNRRRSSFLSCAYIVFLLCFAGPSSSVSFARKVLKQQRQRQPFPIDNQSLFVDISNNMETGLDSNSVINVDCVAESSSREPLDFLGHGPVNPSTAVIYYMNLNVFTPNIVSCTFEWSGKKKTLDMYDDRNFELQYKYVRWSVMENGFSLYHPVSEQFHLYETWT</sequence>
<comment type="caution">
    <text evidence="7">The sequence shown here is derived from an EMBL/GenBank/DDBJ whole genome shotgun (WGS) entry which is preliminary data.</text>
</comment>
<name>A0ABD1ZHK0_9MARC</name>
<organism evidence="7 8">
    <name type="scientific">Riccia fluitans</name>
    <dbReference type="NCBI Taxonomy" id="41844"/>
    <lineage>
        <taxon>Eukaryota</taxon>
        <taxon>Viridiplantae</taxon>
        <taxon>Streptophyta</taxon>
        <taxon>Embryophyta</taxon>
        <taxon>Marchantiophyta</taxon>
        <taxon>Marchantiopsida</taxon>
        <taxon>Marchantiidae</taxon>
        <taxon>Marchantiales</taxon>
        <taxon>Ricciaceae</taxon>
        <taxon>Riccia</taxon>
    </lineage>
</organism>
<evidence type="ECO:0000256" key="4">
    <source>
        <dbReference type="ARBA" id="ARBA00022525"/>
    </source>
</evidence>
<keyword evidence="4" id="KW-0964">Secreted</keyword>
<reference evidence="7 8" key="1">
    <citation type="submission" date="2024-09" db="EMBL/GenBank/DDBJ databases">
        <title>Chromosome-scale assembly of Riccia fluitans.</title>
        <authorList>
            <person name="Paukszto L."/>
            <person name="Sawicki J."/>
            <person name="Karawczyk K."/>
            <person name="Piernik-Szablinska J."/>
            <person name="Szczecinska M."/>
            <person name="Mazdziarz M."/>
        </authorList>
    </citation>
    <scope>NUCLEOTIDE SEQUENCE [LARGE SCALE GENOMIC DNA]</scope>
    <source>
        <strain evidence="7">Rf_01</strain>
        <tissue evidence="7">Aerial parts of the thallus</tissue>
    </source>
</reference>
<dbReference type="GO" id="GO:0060320">
    <property type="term" value="P:rejection of self pollen"/>
    <property type="evidence" value="ECO:0007669"/>
    <property type="project" value="UniProtKB-KW"/>
</dbReference>
<dbReference type="Pfam" id="PF05938">
    <property type="entry name" value="Self-incomp_S1"/>
    <property type="match status" value="1"/>
</dbReference>
<proteinExistence type="inferred from homology"/>
<feature type="chain" id="PRO_5044837630" description="S-protein homolog" evidence="6">
    <location>
        <begin position="32"/>
        <end position="169"/>
    </location>
</feature>
<evidence type="ECO:0000313" key="7">
    <source>
        <dbReference type="EMBL" id="KAL2650923.1"/>
    </source>
</evidence>
<keyword evidence="5 6" id="KW-0732">Signal</keyword>
<protein>
    <recommendedName>
        <fullName evidence="9">S-protein homolog</fullName>
    </recommendedName>
</protein>
<keyword evidence="8" id="KW-1185">Reference proteome</keyword>
<evidence type="ECO:0000256" key="5">
    <source>
        <dbReference type="ARBA" id="ARBA00022729"/>
    </source>
</evidence>
<dbReference type="AlphaFoldDB" id="A0ABD1ZHK0"/>
<evidence type="ECO:0000256" key="3">
    <source>
        <dbReference type="ARBA" id="ARBA00022471"/>
    </source>
</evidence>
<comment type="subcellular location">
    <subcellularLocation>
        <location evidence="1">Secreted</location>
    </subcellularLocation>
</comment>
<evidence type="ECO:0008006" key="9">
    <source>
        <dbReference type="Google" id="ProtNLM"/>
    </source>
</evidence>
<evidence type="ECO:0000256" key="6">
    <source>
        <dbReference type="SAM" id="SignalP"/>
    </source>
</evidence>
<comment type="similarity">
    <text evidence="2">Belongs to the plant self-incompatibility (S1) protein family.</text>
</comment>
<evidence type="ECO:0000256" key="1">
    <source>
        <dbReference type="ARBA" id="ARBA00004613"/>
    </source>
</evidence>
<dbReference type="GO" id="GO:0005576">
    <property type="term" value="C:extracellular region"/>
    <property type="evidence" value="ECO:0007669"/>
    <property type="project" value="UniProtKB-SubCell"/>
</dbReference>
<keyword evidence="3" id="KW-0713">Self-incompatibility</keyword>
<accession>A0ABD1ZHK0</accession>
<evidence type="ECO:0000256" key="2">
    <source>
        <dbReference type="ARBA" id="ARBA00005581"/>
    </source>
</evidence>
<dbReference type="InterPro" id="IPR010264">
    <property type="entry name" value="Self-incomp_S1"/>
</dbReference>